<dbReference type="EMBL" id="JBHULS010000001">
    <property type="protein sequence ID" value="MFD2551009.1"/>
    <property type="molecule type" value="Genomic_DNA"/>
</dbReference>
<keyword evidence="2 5" id="KW-0812">Transmembrane</keyword>
<evidence type="ECO:0000313" key="6">
    <source>
        <dbReference type="EMBL" id="MFD2551009.1"/>
    </source>
</evidence>
<evidence type="ECO:0000256" key="4">
    <source>
        <dbReference type="ARBA" id="ARBA00023136"/>
    </source>
</evidence>
<dbReference type="InterPro" id="IPR011385">
    <property type="entry name" value="Site-sp_rcmbase"/>
</dbReference>
<dbReference type="Gene3D" id="1.20.1080.10">
    <property type="entry name" value="Glycerol uptake facilitator protein"/>
    <property type="match status" value="1"/>
</dbReference>
<organism evidence="6 7">
    <name type="scientific">Bizionia sediminis</name>
    <dbReference type="NCBI Taxonomy" id="1737064"/>
    <lineage>
        <taxon>Bacteria</taxon>
        <taxon>Pseudomonadati</taxon>
        <taxon>Bacteroidota</taxon>
        <taxon>Flavobacteriia</taxon>
        <taxon>Flavobacteriales</taxon>
        <taxon>Flavobacteriaceae</taxon>
        <taxon>Bizionia</taxon>
    </lineage>
</organism>
<name>A0ABW5KQG6_9FLAO</name>
<comment type="subcellular location">
    <subcellularLocation>
        <location evidence="1">Membrane</location>
        <topology evidence="1">Multi-pass membrane protein</topology>
    </subcellularLocation>
</comment>
<feature type="transmembrane region" description="Helical" evidence="5">
    <location>
        <begin position="257"/>
        <end position="277"/>
    </location>
</feature>
<keyword evidence="3 5" id="KW-1133">Transmembrane helix</keyword>
<evidence type="ECO:0000256" key="3">
    <source>
        <dbReference type="ARBA" id="ARBA00022989"/>
    </source>
</evidence>
<comment type="caution">
    <text evidence="6">The sequence shown here is derived from an EMBL/GenBank/DDBJ whole genome shotgun (WGS) entry which is preliminary data.</text>
</comment>
<gene>
    <name evidence="6" type="ORF">ACFSQP_04190</name>
</gene>
<feature type="transmembrane region" description="Helical" evidence="5">
    <location>
        <begin position="456"/>
        <end position="479"/>
    </location>
</feature>
<dbReference type="Proteomes" id="UP001597472">
    <property type="component" value="Unassembled WGS sequence"/>
</dbReference>
<keyword evidence="7" id="KW-1185">Reference proteome</keyword>
<evidence type="ECO:0000256" key="2">
    <source>
        <dbReference type="ARBA" id="ARBA00022692"/>
    </source>
</evidence>
<dbReference type="Pfam" id="PF10136">
    <property type="entry name" value="SpecificRecomb"/>
    <property type="match status" value="1"/>
</dbReference>
<evidence type="ECO:0000313" key="7">
    <source>
        <dbReference type="Proteomes" id="UP001597472"/>
    </source>
</evidence>
<evidence type="ECO:0000256" key="5">
    <source>
        <dbReference type="SAM" id="Phobius"/>
    </source>
</evidence>
<reference evidence="7" key="1">
    <citation type="journal article" date="2019" name="Int. J. Syst. Evol. Microbiol.">
        <title>The Global Catalogue of Microorganisms (GCM) 10K type strain sequencing project: providing services to taxonomists for standard genome sequencing and annotation.</title>
        <authorList>
            <consortium name="The Broad Institute Genomics Platform"/>
            <consortium name="The Broad Institute Genome Sequencing Center for Infectious Disease"/>
            <person name="Wu L."/>
            <person name="Ma J."/>
        </authorList>
    </citation>
    <scope>NUCLEOTIDE SEQUENCE [LARGE SCALE GENOMIC DNA]</scope>
    <source>
        <strain evidence="7">KCTC 42587</strain>
    </source>
</reference>
<keyword evidence="4 5" id="KW-0472">Membrane</keyword>
<feature type="transmembrane region" description="Helical" evidence="5">
    <location>
        <begin position="396"/>
        <end position="417"/>
    </location>
</feature>
<dbReference type="RefSeq" id="WP_376892018.1">
    <property type="nucleotide sequence ID" value="NZ_JBHULS010000001.1"/>
</dbReference>
<accession>A0ABW5KQG6</accession>
<feature type="transmembrane region" description="Helical" evidence="5">
    <location>
        <begin position="347"/>
        <end position="371"/>
    </location>
</feature>
<protein>
    <recommendedName>
        <fullName evidence="8">Site-specific recombinase</fullName>
    </recommendedName>
</protein>
<proteinExistence type="predicted"/>
<sequence length="573" mass="64133">MKNNTLISNISFYSFFVKYSLMENYGFLGGFSSRIFKKFIPDIPEKNTIEFYFKTEIDKGQQATLSANIQSFLTNSENKIAISQDLDRAITALSLKIVSYGLDYKFQTYFKKLGINSSCYKTLLYQASNLSKHGSCQAEAFHDSLDAIHTTIKKLRKNKNIIGTSLHLTVVTKNLINYKRRIKTLLDLKNELHTASKWDFLIADYITYNKEKNSLSKYFIAHTDLLALEIVEHTAQKGEKYVADDTKEYYTFFKKGLLGGFIIAIFTLFKILISAHVEGTLPQAFLFSINYALCFIIVFLVGGTIATKQPAMTASTIAKHIDKDGDLKVDSLQDIIMLLRKISRSQFISLMGNFLMALSIGTVIAIILNLASNIEVVSTYKAIKLVNDVFPISGGALYFAAIAGVFLAISGFISGYFDNKVKAIQLAYRIQHNSFLSRFFSQDALLNIALVIERNLGIYAGNISLGFFLGSAFLASYILPFPVDIRHIAFSSANIGYGFVNHSFAFSTIAMAVTSVLFIGLINFIVSFSITFLLVLKSRGVKIKKLGQVFRLSIKDFITNPLAYIVIKNTPKK</sequence>
<evidence type="ECO:0000256" key="1">
    <source>
        <dbReference type="ARBA" id="ARBA00004141"/>
    </source>
</evidence>
<feature type="transmembrane region" description="Helical" evidence="5">
    <location>
        <begin position="283"/>
        <end position="306"/>
    </location>
</feature>
<dbReference type="InterPro" id="IPR023271">
    <property type="entry name" value="Aquaporin-like"/>
</dbReference>
<feature type="transmembrane region" description="Helical" evidence="5">
    <location>
        <begin position="509"/>
        <end position="536"/>
    </location>
</feature>
<evidence type="ECO:0008006" key="8">
    <source>
        <dbReference type="Google" id="ProtNLM"/>
    </source>
</evidence>